<feature type="compositionally biased region" description="Basic and acidic residues" evidence="2">
    <location>
        <begin position="14"/>
        <end position="23"/>
    </location>
</feature>
<protein>
    <submittedName>
        <fullName evidence="3">Uncharacterized protein</fullName>
    </submittedName>
</protein>
<reference evidence="3 4" key="1">
    <citation type="journal article" date="2011" name="PLoS Genet.">
        <title>Genomic analysis of the necrotrophic fungal pathogens Sclerotinia sclerotiorum and Botrytis cinerea.</title>
        <authorList>
            <person name="Amselem J."/>
            <person name="Cuomo C.A."/>
            <person name="van Kan J.A."/>
            <person name="Viaud M."/>
            <person name="Benito E.P."/>
            <person name="Couloux A."/>
            <person name="Coutinho P.M."/>
            <person name="de Vries R.P."/>
            <person name="Dyer P.S."/>
            <person name="Fillinger S."/>
            <person name="Fournier E."/>
            <person name="Gout L."/>
            <person name="Hahn M."/>
            <person name="Kohn L."/>
            <person name="Lapalu N."/>
            <person name="Plummer K.M."/>
            <person name="Pradier J.M."/>
            <person name="Quevillon E."/>
            <person name="Sharon A."/>
            <person name="Simon A."/>
            <person name="ten Have A."/>
            <person name="Tudzynski B."/>
            <person name="Tudzynski P."/>
            <person name="Wincker P."/>
            <person name="Andrew M."/>
            <person name="Anthouard V."/>
            <person name="Beever R.E."/>
            <person name="Beffa R."/>
            <person name="Benoit I."/>
            <person name="Bouzid O."/>
            <person name="Brault B."/>
            <person name="Chen Z."/>
            <person name="Choquer M."/>
            <person name="Collemare J."/>
            <person name="Cotton P."/>
            <person name="Danchin E.G."/>
            <person name="Da Silva C."/>
            <person name="Gautier A."/>
            <person name="Giraud C."/>
            <person name="Giraud T."/>
            <person name="Gonzalez C."/>
            <person name="Grossetete S."/>
            <person name="Guldener U."/>
            <person name="Henrissat B."/>
            <person name="Howlett B.J."/>
            <person name="Kodira C."/>
            <person name="Kretschmer M."/>
            <person name="Lappartient A."/>
            <person name="Leroch M."/>
            <person name="Levis C."/>
            <person name="Mauceli E."/>
            <person name="Neuveglise C."/>
            <person name="Oeser B."/>
            <person name="Pearson M."/>
            <person name="Poulain J."/>
            <person name="Poussereau N."/>
            <person name="Quesneville H."/>
            <person name="Rascle C."/>
            <person name="Schumacher J."/>
            <person name="Segurens B."/>
            <person name="Sexton A."/>
            <person name="Silva E."/>
            <person name="Sirven C."/>
            <person name="Soanes D.M."/>
            <person name="Talbot N.J."/>
            <person name="Templeton M."/>
            <person name="Yandava C."/>
            <person name="Yarden O."/>
            <person name="Zeng Q."/>
            <person name="Rollins J.A."/>
            <person name="Lebrun M.H."/>
            <person name="Dickman M."/>
        </authorList>
    </citation>
    <scope>NUCLEOTIDE SEQUENCE [LARGE SCALE GENOMIC DNA]</scope>
    <source>
        <strain evidence="3 4">B05.10</strain>
    </source>
</reference>
<dbReference type="RefSeq" id="XP_024547111.1">
    <property type="nucleotide sequence ID" value="XM_024691341.1"/>
</dbReference>
<feature type="coiled-coil region" evidence="1">
    <location>
        <begin position="836"/>
        <end position="863"/>
    </location>
</feature>
<feature type="region of interest" description="Disordered" evidence="2">
    <location>
        <begin position="1085"/>
        <end position="1118"/>
    </location>
</feature>
<feature type="region of interest" description="Disordered" evidence="2">
    <location>
        <begin position="541"/>
        <end position="575"/>
    </location>
</feature>
<feature type="region of interest" description="Disordered" evidence="2">
    <location>
        <begin position="211"/>
        <end position="257"/>
    </location>
</feature>
<accession>A0A384J9G8</accession>
<reference evidence="3 4" key="3">
    <citation type="journal article" date="2017" name="Mol. Plant Pathol.">
        <title>A gapless genome sequence of the fungus Botrytis cinerea.</title>
        <authorList>
            <person name="Van Kan J.A."/>
            <person name="Stassen J.H."/>
            <person name="Mosbach A."/>
            <person name="Van Der Lee T.A."/>
            <person name="Faino L."/>
            <person name="Farmer A.D."/>
            <person name="Papasotiriou D.G."/>
            <person name="Zhou S."/>
            <person name="Seidl M.F."/>
            <person name="Cottam E."/>
            <person name="Edel D."/>
            <person name="Hahn M."/>
            <person name="Schwartz D.C."/>
            <person name="Dietrich R.A."/>
            <person name="Widdison S."/>
            <person name="Scalliet G."/>
        </authorList>
    </citation>
    <scope>NUCLEOTIDE SEQUENCE [LARGE SCALE GENOMIC DNA]</scope>
    <source>
        <strain evidence="3 4">B05.10</strain>
    </source>
</reference>
<dbReference type="Proteomes" id="UP000001798">
    <property type="component" value="Chromosome 2"/>
</dbReference>
<sequence>MHIWAGSGSVNGKETVRRRERTPIKTGKILKKRKSSAKIGLGLDGSCFTENIAKSSPGPDPSPSPRRDSGIDSVMASESGSDESIITVINIPTYDVEEDMVKPLNVGSLDSDGSLIAIGKTVSYLEMSRGEEMNKNLQDELEYSPTLGKGKGKYIASMDMDGSNGEDADDFSSSFGGLSRMMASNHRMFRTSSEKEDRVKDLDNNVFAKKESVGTRHSVPTDLPSSTIDVTPAEDTQNDWHESASVGKENEPDSYVTSTASCIDTDSSKSEHKLERIFSVDSVYTSEPRIPDGCLSYEISTTTNKSDYEDKNENKSAYLFDVGCVRDSKTKKEDKYLDIKFTSEIDIDVKPEEEKEPEKKAKTPHVQLWDEISRCVDKALDVSQEIRRKESIRGFSLKVPHLVLEAKQGLCRSPFPSRSCKSSEMVGEMGSLKEREFCVSGFDDCGMGEGGLMTSIEGLSEDCWAHMQGRDDCVIVGMEGVSSNLGSSKSLSVMGRGERNCAEVGREKGESVSCVGVGVSVDEENFTLSDSPCRQLKIDISGDEIDGDSSNHKETRQDSVERENERDIANSERFSPVHQRVIQLMTPKHGRYHTIREKAGKAPASYRMFESQINGKTVSRELGSIAMERKASQYPAKDRAFSQPCWPKDLNWFHQCSSGSLRAGNLKDSDGDGSEEWLLGNEKCSEIEEEMERFWKVNSAGPMARFGKMMMKMDRDTEIEIEIEGDERNHLPVMNRKGKMKMADVGSWELMTDENGRVSMGGSQVKFREVPTIIRRSMPQLDGPVSPPLLAVEAPAGSTHLPSPRKRLQKVNRSKSPSLLKSSSSSLGKVFQSSRVEGMEGEIRDLRREVEDLRNMVGRLERELKGVVDFGGEDVDQARRRLGDRVKDVWSVVYGKDWEGEKVGQGGEDRKSPEEMEWLREVREVGLMKIVERMKRERDMEEIMHAVDEFLKENQVESLEKNLMVSSSTNPEFGDRDISASKISMEKEASRESLISGCLKINESCTAIQEREIGGLSADEMGLKQEITTLDRQRCDLRDYKSGRRDGGMIGRESKFMDSEVKDCELISEVPLLAGWIGVRDEGQSGGGDECSLDVQKSSELTSLENREEMEREEMKKMGESLRLDEMDVEGRIDAEIPGEEGKEMKTSVFAKLRGIFDVSVKENGNGKGLVVEGEVEAEGKRVEYLVQDLLTKQEGERRKREELWERERKGDKMEIQRLGGVVEELRELVLRGVEMGMGKGKGGVCAGERKRLEQDEDEHEHEIHDCDKPGCWCRPSGSGSGTKLGGRKIGKKHECGASNVANMRERDVYGDGDEEWDSEERRIGNENGKGFWDWVGGGILWRQD</sequence>
<evidence type="ECO:0000313" key="4">
    <source>
        <dbReference type="Proteomes" id="UP000001798"/>
    </source>
</evidence>
<reference evidence="3 4" key="2">
    <citation type="journal article" date="2012" name="Eukaryot. Cell">
        <title>Genome update of Botrytis cinerea strains B05.10 and T4.</title>
        <authorList>
            <person name="Staats M."/>
            <person name="van Kan J.A."/>
        </authorList>
    </citation>
    <scope>NUCLEOTIDE SEQUENCE [LARGE SCALE GENOMIC DNA]</scope>
    <source>
        <strain evidence="3 4">B05.10</strain>
    </source>
</reference>
<name>A0A384J9G8_BOTFB</name>
<evidence type="ECO:0000313" key="3">
    <source>
        <dbReference type="EMBL" id="ATZ47183.1"/>
    </source>
</evidence>
<feature type="region of interest" description="Disordered" evidence="2">
    <location>
        <begin position="50"/>
        <end position="79"/>
    </location>
</feature>
<dbReference type="VEuPathDB" id="FungiDB:Bcin02g04890"/>
<keyword evidence="4" id="KW-1185">Reference proteome</keyword>
<organism evidence="3 4">
    <name type="scientific">Botryotinia fuckeliana (strain B05.10)</name>
    <name type="common">Noble rot fungus</name>
    <name type="synonym">Botrytis cinerea</name>
    <dbReference type="NCBI Taxonomy" id="332648"/>
    <lineage>
        <taxon>Eukaryota</taxon>
        <taxon>Fungi</taxon>
        <taxon>Dikarya</taxon>
        <taxon>Ascomycota</taxon>
        <taxon>Pezizomycotina</taxon>
        <taxon>Leotiomycetes</taxon>
        <taxon>Helotiales</taxon>
        <taxon>Sclerotiniaceae</taxon>
        <taxon>Botrytis</taxon>
    </lineage>
</organism>
<proteinExistence type="predicted"/>
<gene>
    <name evidence="3" type="ORF">BCIN_02g04890</name>
</gene>
<keyword evidence="1" id="KW-0175">Coiled coil</keyword>
<dbReference type="KEGG" id="bfu:BCIN_02g04890"/>
<feature type="compositionally biased region" description="Basic residues" evidence="2">
    <location>
        <begin position="803"/>
        <end position="813"/>
    </location>
</feature>
<dbReference type="OrthoDB" id="3559138at2759"/>
<feature type="compositionally biased region" description="Basic and acidic residues" evidence="2">
    <location>
        <begin position="549"/>
        <end position="570"/>
    </location>
</feature>
<evidence type="ECO:0000256" key="2">
    <source>
        <dbReference type="SAM" id="MobiDB-lite"/>
    </source>
</evidence>
<feature type="compositionally biased region" description="Polar residues" evidence="2">
    <location>
        <begin position="1095"/>
        <end position="1104"/>
    </location>
</feature>
<feature type="compositionally biased region" description="Low complexity" evidence="2">
    <location>
        <begin position="814"/>
        <end position="827"/>
    </location>
</feature>
<dbReference type="EMBL" id="CP009806">
    <property type="protein sequence ID" value="ATZ47183.1"/>
    <property type="molecule type" value="Genomic_DNA"/>
</dbReference>
<evidence type="ECO:0000256" key="1">
    <source>
        <dbReference type="SAM" id="Coils"/>
    </source>
</evidence>
<dbReference type="GeneID" id="5425610"/>
<feature type="region of interest" description="Disordered" evidence="2">
    <location>
        <begin position="1"/>
        <end position="31"/>
    </location>
</feature>
<feature type="compositionally biased region" description="Basic and acidic residues" evidence="2">
    <location>
        <begin position="1105"/>
        <end position="1118"/>
    </location>
</feature>
<feature type="region of interest" description="Disordered" evidence="2">
    <location>
        <begin position="794"/>
        <end position="827"/>
    </location>
</feature>